<dbReference type="GO" id="GO:0003924">
    <property type="term" value="F:GTPase activity"/>
    <property type="evidence" value="ECO:0007669"/>
    <property type="project" value="InterPro"/>
</dbReference>
<dbReference type="KEGG" id="cvn:111130013"/>
<keyword evidence="1" id="KW-0547">Nucleotide-binding</keyword>
<dbReference type="InterPro" id="IPR003578">
    <property type="entry name" value="Small_GTPase_Rho"/>
</dbReference>
<dbReference type="PRINTS" id="PR00449">
    <property type="entry name" value="RASTRNSFRMNG"/>
</dbReference>
<dbReference type="RefSeq" id="XP_022332318.1">
    <property type="nucleotide sequence ID" value="XM_022476610.1"/>
</dbReference>
<dbReference type="SMART" id="SM00173">
    <property type="entry name" value="RAS"/>
    <property type="match status" value="1"/>
</dbReference>
<proteinExistence type="predicted"/>
<evidence type="ECO:0000313" key="4">
    <source>
        <dbReference type="RefSeq" id="XP_022332318.1"/>
    </source>
</evidence>
<evidence type="ECO:0000313" key="3">
    <source>
        <dbReference type="Proteomes" id="UP000694844"/>
    </source>
</evidence>
<dbReference type="GO" id="GO:0005525">
    <property type="term" value="F:GTP binding"/>
    <property type="evidence" value="ECO:0007669"/>
    <property type="project" value="UniProtKB-KW"/>
</dbReference>
<dbReference type="OrthoDB" id="6094744at2759"/>
<gene>
    <name evidence="4" type="primary">LOC111130013</name>
</gene>
<evidence type="ECO:0000256" key="2">
    <source>
        <dbReference type="ARBA" id="ARBA00023134"/>
    </source>
</evidence>
<dbReference type="InterPro" id="IPR027417">
    <property type="entry name" value="P-loop_NTPase"/>
</dbReference>
<protein>
    <submittedName>
        <fullName evidence="4">Rho-related GTP-binding protein RhoD-like</fullName>
    </submittedName>
</protein>
<dbReference type="PANTHER" id="PTHR24072">
    <property type="entry name" value="RHO FAMILY GTPASE"/>
    <property type="match status" value="1"/>
</dbReference>
<keyword evidence="2" id="KW-0342">GTP-binding</keyword>
<dbReference type="SMART" id="SM00174">
    <property type="entry name" value="RHO"/>
    <property type="match status" value="1"/>
</dbReference>
<dbReference type="PROSITE" id="PS51421">
    <property type="entry name" value="RAS"/>
    <property type="match status" value="1"/>
</dbReference>
<dbReference type="AlphaFoldDB" id="A0A8B8DXI6"/>
<dbReference type="InterPro" id="IPR005225">
    <property type="entry name" value="Small_GTP-bd"/>
</dbReference>
<dbReference type="SMART" id="SM00175">
    <property type="entry name" value="RAB"/>
    <property type="match status" value="1"/>
</dbReference>
<dbReference type="GO" id="GO:0007264">
    <property type="term" value="P:small GTPase-mediated signal transduction"/>
    <property type="evidence" value="ECO:0007669"/>
    <property type="project" value="InterPro"/>
</dbReference>
<organism evidence="3 4">
    <name type="scientific">Crassostrea virginica</name>
    <name type="common">Eastern oyster</name>
    <dbReference type="NCBI Taxonomy" id="6565"/>
    <lineage>
        <taxon>Eukaryota</taxon>
        <taxon>Metazoa</taxon>
        <taxon>Spiralia</taxon>
        <taxon>Lophotrochozoa</taxon>
        <taxon>Mollusca</taxon>
        <taxon>Bivalvia</taxon>
        <taxon>Autobranchia</taxon>
        <taxon>Pteriomorphia</taxon>
        <taxon>Ostreida</taxon>
        <taxon>Ostreoidea</taxon>
        <taxon>Ostreidae</taxon>
        <taxon>Crassostrea</taxon>
    </lineage>
</organism>
<dbReference type="InterPro" id="IPR001806">
    <property type="entry name" value="Small_GTPase"/>
</dbReference>
<dbReference type="Proteomes" id="UP000694844">
    <property type="component" value="Chromosome 4"/>
</dbReference>
<accession>A0A8B8DXI6</accession>
<reference evidence="4" key="1">
    <citation type="submission" date="2025-08" db="UniProtKB">
        <authorList>
            <consortium name="RefSeq"/>
        </authorList>
    </citation>
    <scope>IDENTIFICATION</scope>
    <source>
        <tissue evidence="4">Whole sample</tissue>
    </source>
</reference>
<dbReference type="PROSITE" id="PS51420">
    <property type="entry name" value="RHO"/>
    <property type="match status" value="1"/>
</dbReference>
<dbReference type="Gene3D" id="3.40.50.300">
    <property type="entry name" value="P-loop containing nucleotide triphosphate hydrolases"/>
    <property type="match status" value="1"/>
</dbReference>
<dbReference type="SUPFAM" id="SSF52540">
    <property type="entry name" value="P-loop containing nucleoside triphosphate hydrolases"/>
    <property type="match status" value="1"/>
</dbReference>
<keyword evidence="3" id="KW-1185">Reference proteome</keyword>
<dbReference type="Pfam" id="PF00071">
    <property type="entry name" value="Ras"/>
    <property type="match status" value="1"/>
</dbReference>
<dbReference type="GeneID" id="111130013"/>
<name>A0A8B8DXI6_CRAVI</name>
<sequence>MKMPLSYLKCSLVGDACVGKTHLTKVFVGEKGDDEYTPTIFENYYGETICRGKPTSISIYDLPGQHDFNQMRKFALKDSNVVIICYDVQKRKSFDNVKSVWIPEIRQFLGKSVPIILVGILSSNMKHRSVSRREAIEVTSQMLIRDYFEIYGDDNVEISCLFSYIASIAKKSTKRNLSFLKRLFVK</sequence>
<dbReference type="PROSITE" id="PS51419">
    <property type="entry name" value="RAB"/>
    <property type="match status" value="1"/>
</dbReference>
<evidence type="ECO:0000256" key="1">
    <source>
        <dbReference type="ARBA" id="ARBA00022741"/>
    </source>
</evidence>
<dbReference type="NCBIfam" id="TIGR00231">
    <property type="entry name" value="small_GTP"/>
    <property type="match status" value="1"/>
</dbReference>